<proteinExistence type="predicted"/>
<keyword evidence="2" id="KW-1185">Reference proteome</keyword>
<accession>A0ABD1Y788</accession>
<protein>
    <submittedName>
        <fullName evidence="1">Uncharacterized protein</fullName>
    </submittedName>
</protein>
<name>A0ABD1Y788_9MARC</name>
<dbReference type="EMBL" id="JBHFFA010000006">
    <property type="protein sequence ID" value="KAL2622632.1"/>
    <property type="molecule type" value="Genomic_DNA"/>
</dbReference>
<dbReference type="AlphaFoldDB" id="A0ABD1Y788"/>
<evidence type="ECO:0000313" key="1">
    <source>
        <dbReference type="EMBL" id="KAL2622632.1"/>
    </source>
</evidence>
<dbReference type="Proteomes" id="UP001605036">
    <property type="component" value="Unassembled WGS sequence"/>
</dbReference>
<evidence type="ECO:0000313" key="2">
    <source>
        <dbReference type="Proteomes" id="UP001605036"/>
    </source>
</evidence>
<gene>
    <name evidence="1" type="ORF">R1flu_002837</name>
</gene>
<sequence length="79" mass="9170">MSIISSCSISSEIHPERDPWVVVPCQSVVFTQDISAVIYKSYQWRVTERMRTFICIDWAMCRSHCLKERNGEHPTAGKH</sequence>
<comment type="caution">
    <text evidence="1">The sequence shown here is derived from an EMBL/GenBank/DDBJ whole genome shotgun (WGS) entry which is preliminary data.</text>
</comment>
<organism evidence="1 2">
    <name type="scientific">Riccia fluitans</name>
    <dbReference type="NCBI Taxonomy" id="41844"/>
    <lineage>
        <taxon>Eukaryota</taxon>
        <taxon>Viridiplantae</taxon>
        <taxon>Streptophyta</taxon>
        <taxon>Embryophyta</taxon>
        <taxon>Marchantiophyta</taxon>
        <taxon>Marchantiopsida</taxon>
        <taxon>Marchantiidae</taxon>
        <taxon>Marchantiales</taxon>
        <taxon>Ricciaceae</taxon>
        <taxon>Riccia</taxon>
    </lineage>
</organism>
<reference evidence="1 2" key="1">
    <citation type="submission" date="2024-09" db="EMBL/GenBank/DDBJ databases">
        <title>Chromosome-scale assembly of Riccia fluitans.</title>
        <authorList>
            <person name="Paukszto L."/>
            <person name="Sawicki J."/>
            <person name="Karawczyk K."/>
            <person name="Piernik-Szablinska J."/>
            <person name="Szczecinska M."/>
            <person name="Mazdziarz M."/>
        </authorList>
    </citation>
    <scope>NUCLEOTIDE SEQUENCE [LARGE SCALE GENOMIC DNA]</scope>
    <source>
        <strain evidence="1">Rf_01</strain>
        <tissue evidence="1">Aerial parts of the thallus</tissue>
    </source>
</reference>